<keyword evidence="1" id="KW-0472">Membrane</keyword>
<accession>A0A0M2KJQ6</accession>
<dbReference type="PATRIC" id="fig|65700.7.peg.5609"/>
<dbReference type="HAMAP" id="MF_00976">
    <property type="entry name" value="RcsF"/>
    <property type="match status" value="1"/>
</dbReference>
<comment type="similarity">
    <text evidence="1">Belongs to the RcsF family.</text>
</comment>
<sequence length="134" mass="14707">MRVLSLCLLALSLTGCSLLHKPYKPVEPFKQPAQTVTEQTKPAPRPAPVKLYTNTSELMNGPFRDLGEVHGEDCQSNRESSPPSISIARKRLQTHAANMKANAVLVHHCEIVSRAQGCYRQAVCEGSALKVTQQ</sequence>
<organism evidence="3 4">
    <name type="scientific">Erwinia tracheiphila</name>
    <dbReference type="NCBI Taxonomy" id="65700"/>
    <lineage>
        <taxon>Bacteria</taxon>
        <taxon>Pseudomonadati</taxon>
        <taxon>Pseudomonadota</taxon>
        <taxon>Gammaproteobacteria</taxon>
        <taxon>Enterobacterales</taxon>
        <taxon>Erwiniaceae</taxon>
        <taxon>Erwinia</taxon>
    </lineage>
</organism>
<reference evidence="3 4" key="1">
    <citation type="submission" date="2015-01" db="EMBL/GenBank/DDBJ databases">
        <title>Erwinia tracheiphila.</title>
        <authorList>
            <person name="Shapiro L.R."/>
        </authorList>
    </citation>
    <scope>NUCLEOTIDE SEQUENCE [LARGE SCALE GENOMIC DNA]</scope>
    <source>
        <strain evidence="3 4">BuffGH</strain>
    </source>
</reference>
<dbReference type="GO" id="GO:0035556">
    <property type="term" value="P:intracellular signal transduction"/>
    <property type="evidence" value="ECO:0007669"/>
    <property type="project" value="InterPro"/>
</dbReference>
<dbReference type="GO" id="GO:0031241">
    <property type="term" value="C:periplasmic side of cell outer membrane"/>
    <property type="evidence" value="ECO:0007669"/>
    <property type="project" value="UniProtKB-UniRule"/>
</dbReference>
<dbReference type="Pfam" id="PF16358">
    <property type="entry name" value="RcsF"/>
    <property type="match status" value="1"/>
</dbReference>
<feature type="compositionally biased region" description="Basic and acidic residues" evidence="2">
    <location>
        <begin position="65"/>
        <end position="76"/>
    </location>
</feature>
<evidence type="ECO:0000313" key="3">
    <source>
        <dbReference type="EMBL" id="KKF37542.1"/>
    </source>
</evidence>
<comment type="function">
    <text evidence="1">Essential component of the Rcs signaling system, which controls transcription of numerous genes. Plays a role in signal transduction from the cell surface to the histidine kinase RcsC. May detect outer membrane defects.</text>
</comment>
<dbReference type="RefSeq" id="WP_016190315.1">
    <property type="nucleotide sequence ID" value="NZ_CP089932.1"/>
</dbReference>
<feature type="disulfide bond" evidence="1">
    <location>
        <begin position="109"/>
        <end position="124"/>
    </location>
</feature>
<dbReference type="InterPro" id="IPR030852">
    <property type="entry name" value="RcsF"/>
</dbReference>
<dbReference type="PROSITE" id="PS51257">
    <property type="entry name" value="PROKAR_LIPOPROTEIN"/>
    <property type="match status" value="1"/>
</dbReference>
<dbReference type="Gene3D" id="3.30.110.70">
    <property type="entry name" value="Hypothetical protein apc22750. Chain B"/>
    <property type="match status" value="1"/>
</dbReference>
<keyword evidence="1" id="KW-0998">Cell outer membrane</keyword>
<keyword evidence="4" id="KW-1185">Reference proteome</keyword>
<feature type="region of interest" description="Disordered" evidence="2">
    <location>
        <begin position="62"/>
        <end position="85"/>
    </location>
</feature>
<gene>
    <name evidence="1" type="primary">rcsF</name>
    <name evidence="3" type="ORF">SY86_22500</name>
</gene>
<evidence type="ECO:0000313" key="4">
    <source>
        <dbReference type="Proteomes" id="UP000033924"/>
    </source>
</evidence>
<evidence type="ECO:0000256" key="1">
    <source>
        <dbReference type="HAMAP-Rule" id="MF_00976"/>
    </source>
</evidence>
<dbReference type="AlphaFoldDB" id="A0A0M2KJQ6"/>
<keyword evidence="1" id="KW-1015">Disulfide bond</keyword>
<dbReference type="STRING" id="65700.SY86_22500"/>
<dbReference type="NCBIfam" id="NF008048">
    <property type="entry name" value="PRK10781.1"/>
    <property type="match status" value="1"/>
</dbReference>
<evidence type="ECO:0000256" key="2">
    <source>
        <dbReference type="SAM" id="MobiDB-lite"/>
    </source>
</evidence>
<name>A0A0M2KJQ6_9GAMM</name>
<comment type="caution">
    <text evidence="3">The sequence shown here is derived from an EMBL/GenBank/DDBJ whole genome shotgun (WGS) entry which is preliminary data.</text>
</comment>
<comment type="subcellular location">
    <subcellularLocation>
        <location evidence="1">Cell outer membrane</location>
        <topology evidence="1">Lipid-anchor</topology>
        <orientation evidence="1">Periplasmic side</orientation>
    </subcellularLocation>
</comment>
<feature type="disulfide bond" evidence="1">
    <location>
        <begin position="74"/>
        <end position="118"/>
    </location>
</feature>
<protein>
    <recommendedName>
        <fullName evidence="1">Outer membrane lipoprotein RcsF</fullName>
    </recommendedName>
</protein>
<proteinExistence type="inferred from homology"/>
<dbReference type="Proteomes" id="UP000033924">
    <property type="component" value="Unassembled WGS sequence"/>
</dbReference>
<dbReference type="EMBL" id="JXNU01000003">
    <property type="protein sequence ID" value="KKF37542.1"/>
    <property type="molecule type" value="Genomic_DNA"/>
</dbReference>